<protein>
    <submittedName>
        <fullName evidence="3">Glutathione S-transferase-like protein ustS</fullName>
    </submittedName>
</protein>
<dbReference type="SUPFAM" id="SSF47616">
    <property type="entry name" value="GST C-terminal domain-like"/>
    <property type="match status" value="1"/>
</dbReference>
<proteinExistence type="predicted"/>
<dbReference type="SUPFAM" id="SSF52833">
    <property type="entry name" value="Thioredoxin-like"/>
    <property type="match status" value="1"/>
</dbReference>
<dbReference type="OrthoDB" id="4951845at2759"/>
<dbReference type="OMA" id="MDSYKIA"/>
<dbReference type="Proteomes" id="UP000756132">
    <property type="component" value="Chromosome 4"/>
</dbReference>
<dbReference type="EMBL" id="CP090166">
    <property type="protein sequence ID" value="UJO15874.1"/>
    <property type="molecule type" value="Genomic_DNA"/>
</dbReference>
<gene>
    <name evidence="3" type="ORF">CLAFUR5_04029</name>
</gene>
<dbReference type="Gene3D" id="1.20.1050.10">
    <property type="match status" value="1"/>
</dbReference>
<dbReference type="Gene3D" id="3.40.30.10">
    <property type="entry name" value="Glutaredoxin"/>
    <property type="match status" value="1"/>
</dbReference>
<reference evidence="3" key="2">
    <citation type="journal article" date="2022" name="Microb. Genom.">
        <title>A chromosome-scale genome assembly of the tomato pathogen Cladosporium fulvum reveals a compartmentalized genome architecture and the presence of a dispensable chromosome.</title>
        <authorList>
            <person name="Zaccaron A.Z."/>
            <person name="Chen L.H."/>
            <person name="Samaras A."/>
            <person name="Stergiopoulos I."/>
        </authorList>
    </citation>
    <scope>NUCLEOTIDE SEQUENCE</scope>
    <source>
        <strain evidence="3">Race5_Kim</strain>
    </source>
</reference>
<dbReference type="InterPro" id="IPR036282">
    <property type="entry name" value="Glutathione-S-Trfase_C_sf"/>
</dbReference>
<name>A0A9Q8LEF0_PASFU</name>
<dbReference type="InterPro" id="IPR054416">
    <property type="entry name" value="GST_UstS-like_C"/>
</dbReference>
<organism evidence="3 4">
    <name type="scientific">Passalora fulva</name>
    <name type="common">Tomato leaf mold</name>
    <name type="synonym">Cladosporium fulvum</name>
    <dbReference type="NCBI Taxonomy" id="5499"/>
    <lineage>
        <taxon>Eukaryota</taxon>
        <taxon>Fungi</taxon>
        <taxon>Dikarya</taxon>
        <taxon>Ascomycota</taxon>
        <taxon>Pezizomycotina</taxon>
        <taxon>Dothideomycetes</taxon>
        <taxon>Dothideomycetidae</taxon>
        <taxon>Mycosphaerellales</taxon>
        <taxon>Mycosphaerellaceae</taxon>
        <taxon>Fulvia</taxon>
    </lineage>
</organism>
<reference evidence="3" key="1">
    <citation type="submission" date="2021-12" db="EMBL/GenBank/DDBJ databases">
        <authorList>
            <person name="Zaccaron A."/>
            <person name="Stergiopoulos I."/>
        </authorList>
    </citation>
    <scope>NUCLEOTIDE SEQUENCE</scope>
    <source>
        <strain evidence="3">Race5_Kim</strain>
    </source>
</reference>
<feature type="domain" description="GST N-terminal" evidence="1">
    <location>
        <begin position="19"/>
        <end position="92"/>
    </location>
</feature>
<dbReference type="AlphaFoldDB" id="A0A9Q8LEF0"/>
<dbReference type="RefSeq" id="XP_047760240.1">
    <property type="nucleotide sequence ID" value="XM_047903177.1"/>
</dbReference>
<dbReference type="InterPro" id="IPR036249">
    <property type="entry name" value="Thioredoxin-like_sf"/>
</dbReference>
<evidence type="ECO:0000259" key="2">
    <source>
        <dbReference type="Pfam" id="PF22041"/>
    </source>
</evidence>
<evidence type="ECO:0000313" key="3">
    <source>
        <dbReference type="EMBL" id="UJO15874.1"/>
    </source>
</evidence>
<dbReference type="Pfam" id="PF13409">
    <property type="entry name" value="GST_N_2"/>
    <property type="match status" value="1"/>
</dbReference>
<feature type="domain" description="Glutathione S-transferase UstS-like C-terminal" evidence="2">
    <location>
        <begin position="117"/>
        <end position="237"/>
    </location>
</feature>
<accession>A0A9Q8LEF0</accession>
<sequence length="245" mass="28050">MSNELILYDLPSKGRCRSWSANVWKTRLVLNYKNISYKTQWVPFPEVRDTVAATGVSPNGEKAWTEYSVPLIKFPDGTYLMDSANIAPALEKLHPSPPLHLDLKIHEELMPAFGQAIMPLVPSVAMPEIARSVILECDREWFYADRERKLGASLDELERTNGGDQAWEKARPGFEGIREVLKKYKRDEGPFILGSEPSYGDFMLVAGIHMFSQFPKEKYEKFLSMCEPELGNLYEASKQWIQRDD</sequence>
<dbReference type="KEGG" id="ffu:CLAFUR5_04029"/>
<evidence type="ECO:0000259" key="1">
    <source>
        <dbReference type="Pfam" id="PF13409"/>
    </source>
</evidence>
<dbReference type="InterPro" id="IPR004045">
    <property type="entry name" value="Glutathione_S-Trfase_N"/>
</dbReference>
<keyword evidence="4" id="KW-1185">Reference proteome</keyword>
<dbReference type="Pfam" id="PF22041">
    <property type="entry name" value="GST_C_7"/>
    <property type="match status" value="1"/>
</dbReference>
<dbReference type="GeneID" id="71983907"/>
<evidence type="ECO:0000313" key="4">
    <source>
        <dbReference type="Proteomes" id="UP000756132"/>
    </source>
</evidence>